<organism evidence="2">
    <name type="scientific">Paraconexibacter sp. AEG42_29</name>
    <dbReference type="NCBI Taxonomy" id="2997339"/>
    <lineage>
        <taxon>Bacteria</taxon>
        <taxon>Bacillati</taxon>
        <taxon>Actinomycetota</taxon>
        <taxon>Thermoleophilia</taxon>
        <taxon>Solirubrobacterales</taxon>
        <taxon>Paraconexibacteraceae</taxon>
        <taxon>Paraconexibacter</taxon>
    </lineage>
</organism>
<reference evidence="2" key="1">
    <citation type="submission" date="2022-12" db="EMBL/GenBank/DDBJ databases">
        <title>Paraconexibacter alkalitolerans sp. nov. and Baekduia alba sp. nov., isolated from soil and emended description of the genera Paraconexibacter (Chun et al., 2020) and Baekduia (An et al., 2020).</title>
        <authorList>
            <person name="Vieira S."/>
            <person name="Huber K.J."/>
            <person name="Geppert A."/>
            <person name="Wolf J."/>
            <person name="Neumann-Schaal M."/>
            <person name="Muesken M."/>
            <person name="Overmann J."/>
        </authorList>
    </citation>
    <scope>NUCLEOTIDE SEQUENCE</scope>
    <source>
        <strain evidence="2">AEG42_29</strain>
    </source>
</reference>
<dbReference type="PROSITE" id="PS51318">
    <property type="entry name" value="TAT"/>
    <property type="match status" value="1"/>
</dbReference>
<dbReference type="RefSeq" id="WP_354698308.1">
    <property type="nucleotide sequence ID" value="NZ_CP114014.1"/>
</dbReference>
<name>A0AAU7AZQ9_9ACTN</name>
<feature type="signal peptide" evidence="1">
    <location>
        <begin position="1"/>
        <end position="31"/>
    </location>
</feature>
<evidence type="ECO:0008006" key="3">
    <source>
        <dbReference type="Google" id="ProtNLM"/>
    </source>
</evidence>
<sequence>MRILETRRTAIATAALVAAVAAAAGTTGAAAAGGKPFDLTTAKGGNGGQAHGYGKIAFSGPKKVKVTGRINDMCPGDGYGAYIEFKVNFVGGGYGTTVRSDEKKCKARNGVGYSFTKSFPRKVKSVGVTVIELDRATGGTRVGDAARVLVRR</sequence>
<keyword evidence="1" id="KW-0732">Signal</keyword>
<dbReference type="InterPro" id="IPR006311">
    <property type="entry name" value="TAT_signal"/>
</dbReference>
<dbReference type="EMBL" id="CP114014">
    <property type="protein sequence ID" value="XAY07101.1"/>
    <property type="molecule type" value="Genomic_DNA"/>
</dbReference>
<dbReference type="AlphaFoldDB" id="A0AAU7AZQ9"/>
<evidence type="ECO:0000313" key="2">
    <source>
        <dbReference type="EMBL" id="XAY07101.1"/>
    </source>
</evidence>
<feature type="chain" id="PRO_5043851276" description="DUF5666 domain-containing protein" evidence="1">
    <location>
        <begin position="32"/>
        <end position="152"/>
    </location>
</feature>
<gene>
    <name evidence="2" type="ORF">DSM112329_03980</name>
</gene>
<dbReference type="KEGG" id="parq:DSM112329_03980"/>
<evidence type="ECO:0000256" key="1">
    <source>
        <dbReference type="SAM" id="SignalP"/>
    </source>
</evidence>
<proteinExistence type="predicted"/>
<accession>A0AAU7AZQ9</accession>
<protein>
    <recommendedName>
        <fullName evidence="3">DUF5666 domain-containing protein</fullName>
    </recommendedName>
</protein>